<sequence>MDYNVTCGRTGTLQLLPPSGLSILQPILVGDAAMSRRKVSVKELGQLDCQGWLYKKKNVKGFLGTKWKKYWFVLKSTCLYWYTSQTAEKAEGFINLSNFTVDQATECRKKHAMKASHPNVVTLYFAAESLKDMNNWLSKLSPAAAATPNEPSLRSNGECYSEASDQEEVESLETSCPLYSEQLTTDSVNGDVPPPCSTSSPCQSTISVAAPASIMTSESADSTWFHVSSPEKAADPCPPPLHTSQDEGDASAVSEVGPPDEMEALYIHLKQASLSPTGELKKDFRASFIRRCKNDKVNEKLHLVRTLNSTLKAKEADLLAIEHVLSDAMLTPMKYRQWRVGNVLLLQEISYCKNCPPGGSRAPPFAFKAPKTPVTAETSM</sequence>
<organism evidence="3 4">
    <name type="scientific">Umbra pygmaea</name>
    <name type="common">Eastern mudminnow</name>
    <dbReference type="NCBI Taxonomy" id="75934"/>
    <lineage>
        <taxon>Eukaryota</taxon>
        <taxon>Metazoa</taxon>
        <taxon>Chordata</taxon>
        <taxon>Craniata</taxon>
        <taxon>Vertebrata</taxon>
        <taxon>Euteleostomi</taxon>
        <taxon>Actinopterygii</taxon>
        <taxon>Neopterygii</taxon>
        <taxon>Teleostei</taxon>
        <taxon>Protacanthopterygii</taxon>
        <taxon>Esociformes</taxon>
        <taxon>Umbridae</taxon>
        <taxon>Umbra</taxon>
    </lineage>
</organism>
<dbReference type="SUPFAM" id="SSF50729">
    <property type="entry name" value="PH domain-like"/>
    <property type="match status" value="1"/>
</dbReference>
<evidence type="ECO:0000313" key="3">
    <source>
        <dbReference type="EMBL" id="KAL0967274.1"/>
    </source>
</evidence>
<evidence type="ECO:0000256" key="1">
    <source>
        <dbReference type="SAM" id="MobiDB-lite"/>
    </source>
</evidence>
<dbReference type="Pfam" id="PF00169">
    <property type="entry name" value="PH"/>
    <property type="match status" value="1"/>
</dbReference>
<dbReference type="PROSITE" id="PS50003">
    <property type="entry name" value="PH_DOMAIN"/>
    <property type="match status" value="1"/>
</dbReference>
<protein>
    <recommendedName>
        <fullName evidence="2">PH domain-containing protein</fullName>
    </recommendedName>
</protein>
<dbReference type="Gene3D" id="2.30.29.30">
    <property type="entry name" value="Pleckstrin-homology domain (PH domain)/Phosphotyrosine-binding domain (PTB)"/>
    <property type="match status" value="1"/>
</dbReference>
<dbReference type="Proteomes" id="UP001557470">
    <property type="component" value="Unassembled WGS sequence"/>
</dbReference>
<accession>A0ABD0W7D4</accession>
<proteinExistence type="predicted"/>
<reference evidence="3 4" key="1">
    <citation type="submission" date="2024-06" db="EMBL/GenBank/DDBJ databases">
        <authorList>
            <person name="Pan Q."/>
            <person name="Wen M."/>
            <person name="Jouanno E."/>
            <person name="Zahm M."/>
            <person name="Klopp C."/>
            <person name="Cabau C."/>
            <person name="Louis A."/>
            <person name="Berthelot C."/>
            <person name="Parey E."/>
            <person name="Roest Crollius H."/>
            <person name="Montfort J."/>
            <person name="Robinson-Rechavi M."/>
            <person name="Bouchez O."/>
            <person name="Lampietro C."/>
            <person name="Lopez Roques C."/>
            <person name="Donnadieu C."/>
            <person name="Postlethwait J."/>
            <person name="Bobe J."/>
            <person name="Verreycken H."/>
            <person name="Guiguen Y."/>
        </authorList>
    </citation>
    <scope>NUCLEOTIDE SEQUENCE [LARGE SCALE GENOMIC DNA]</scope>
    <source>
        <strain evidence="3">Up_M1</strain>
        <tissue evidence="3">Testis</tissue>
    </source>
</reference>
<keyword evidence="4" id="KW-1185">Reference proteome</keyword>
<feature type="domain" description="PH" evidence="2">
    <location>
        <begin position="46"/>
        <end position="145"/>
    </location>
</feature>
<dbReference type="EMBL" id="JAGEUA010000008">
    <property type="protein sequence ID" value="KAL0967274.1"/>
    <property type="molecule type" value="Genomic_DNA"/>
</dbReference>
<comment type="caution">
    <text evidence="3">The sequence shown here is derived from an EMBL/GenBank/DDBJ whole genome shotgun (WGS) entry which is preliminary data.</text>
</comment>
<dbReference type="CDD" id="cd01260">
    <property type="entry name" value="PH_CNK_mammalian-like"/>
    <property type="match status" value="1"/>
</dbReference>
<dbReference type="InterPro" id="IPR011993">
    <property type="entry name" value="PH-like_dom_sf"/>
</dbReference>
<evidence type="ECO:0000313" key="4">
    <source>
        <dbReference type="Proteomes" id="UP001557470"/>
    </source>
</evidence>
<dbReference type="PANTHER" id="PTHR12844">
    <property type="entry name" value="CONNECTOR ENCHANCER OF KINASE SUPPRESSOR OF RAS"/>
    <property type="match status" value="1"/>
</dbReference>
<feature type="region of interest" description="Disordered" evidence="1">
    <location>
        <begin position="145"/>
        <end position="166"/>
    </location>
</feature>
<name>A0ABD0W7D4_UMBPY</name>
<dbReference type="SMART" id="SM00233">
    <property type="entry name" value="PH"/>
    <property type="match status" value="1"/>
</dbReference>
<dbReference type="InterPro" id="IPR001849">
    <property type="entry name" value="PH_domain"/>
</dbReference>
<gene>
    <name evidence="3" type="ORF">UPYG_G00250170</name>
</gene>
<dbReference type="InterPro" id="IPR051566">
    <property type="entry name" value="CNKSR"/>
</dbReference>
<dbReference type="PANTHER" id="PTHR12844:SF45">
    <property type="entry name" value="CNK3_IPCEF1 FUSION PROTEIN-RELATED"/>
    <property type="match status" value="1"/>
</dbReference>
<evidence type="ECO:0000259" key="2">
    <source>
        <dbReference type="PROSITE" id="PS50003"/>
    </source>
</evidence>
<feature type="region of interest" description="Disordered" evidence="1">
    <location>
        <begin position="228"/>
        <end position="256"/>
    </location>
</feature>
<dbReference type="AlphaFoldDB" id="A0ABD0W7D4"/>